<comment type="caution">
    <text evidence="1">The sequence shown here is derived from an EMBL/GenBank/DDBJ whole genome shotgun (WGS) entry which is preliminary data.</text>
</comment>
<accession>A0ABT7C0Y0</accession>
<gene>
    <name evidence="1" type="ORF">PMH09_14240</name>
</gene>
<protein>
    <submittedName>
        <fullName evidence="1">DUF2281 domain-containing protein</fullName>
    </submittedName>
</protein>
<sequence>MMLDLEQIQTDINELPEEAQTLLLDFIELLKKRYSIPEKRAINSGKVPNHQLSTLDILKASELIGCISSEPNLSTDYKSVVRDKLDSKYDNR</sequence>
<organism evidence="1 2">
    <name type="scientific">Roseofilum casamattae BLCC-M143</name>
    <dbReference type="NCBI Taxonomy" id="3022442"/>
    <lineage>
        <taxon>Bacteria</taxon>
        <taxon>Bacillati</taxon>
        <taxon>Cyanobacteriota</taxon>
        <taxon>Cyanophyceae</taxon>
        <taxon>Desertifilales</taxon>
        <taxon>Desertifilaceae</taxon>
        <taxon>Roseofilum</taxon>
        <taxon>Roseofilum casamattae</taxon>
    </lineage>
</organism>
<dbReference type="EMBL" id="JAQOSQ010000014">
    <property type="protein sequence ID" value="MDJ1184341.1"/>
    <property type="molecule type" value="Genomic_DNA"/>
</dbReference>
<dbReference type="Proteomes" id="UP001232992">
    <property type="component" value="Unassembled WGS sequence"/>
</dbReference>
<name>A0ABT7C0Y0_9CYAN</name>
<keyword evidence="2" id="KW-1185">Reference proteome</keyword>
<evidence type="ECO:0000313" key="1">
    <source>
        <dbReference type="EMBL" id="MDJ1184341.1"/>
    </source>
</evidence>
<reference evidence="1 2" key="1">
    <citation type="submission" date="2023-01" db="EMBL/GenBank/DDBJ databases">
        <title>Novel diversity within Roseofilum (Cyanobacteria; Desertifilaceae) from marine benthic mats with descriptions of four novel species.</title>
        <authorList>
            <person name="Wang Y."/>
            <person name="Berthold D.E."/>
            <person name="Hu J."/>
            <person name="Lefler F.W."/>
            <person name="Laughinghouse H.D. IV."/>
        </authorList>
    </citation>
    <scope>NUCLEOTIDE SEQUENCE [LARGE SCALE GENOMIC DNA]</scope>
    <source>
        <strain evidence="1 2">BLCC-M143</strain>
    </source>
</reference>
<evidence type="ECO:0000313" key="2">
    <source>
        <dbReference type="Proteomes" id="UP001232992"/>
    </source>
</evidence>
<proteinExistence type="predicted"/>